<name>X1Q248_9ZZZZ</name>
<sequence length="288" mass="33321">MKKYQKLLNQAMLAPLVNEIIGQYDTRLTVRQIYYRLVAKNIIPNIRSRYNSFDSLLTRLREDGLVDPNRIVDRSRGTIGGESAVEESPEEFLTGELEAFKDCWQQYDLPLWASQSSSIEIWLEKDALSNLVGQICGRYRVLLFPCRGYSSFQMLWEAGGRLKSDTSILYLGDHDPSGLDMEDYIAENCHSNIERIALTREQIDQYKLPAQPVKLRDSRSPRYIAEHGRECWEIDALPPDALQRIIDKAIREYIDQGAWDKRLEEIEEGQEEAKIVLKRIMDDLDTEG</sequence>
<proteinExistence type="predicted"/>
<accession>X1Q248</accession>
<dbReference type="GO" id="GO:0003677">
    <property type="term" value="F:DNA binding"/>
    <property type="evidence" value="ECO:0007669"/>
    <property type="project" value="InterPro"/>
</dbReference>
<dbReference type="EMBL" id="BARW01000314">
    <property type="protein sequence ID" value="GAI62602.1"/>
    <property type="molecule type" value="Genomic_DNA"/>
</dbReference>
<protein>
    <submittedName>
        <fullName evidence="1">Uncharacterized protein</fullName>
    </submittedName>
</protein>
<comment type="caution">
    <text evidence="1">The sequence shown here is derived from an EMBL/GenBank/DDBJ whole genome shotgun (WGS) entry which is preliminary data.</text>
</comment>
<dbReference type="SUPFAM" id="SSF56726">
    <property type="entry name" value="DNA topoisomerase IV, alpha subunit"/>
    <property type="match status" value="1"/>
</dbReference>
<reference evidence="1" key="1">
    <citation type="journal article" date="2014" name="Front. Microbiol.">
        <title>High frequency of phylogenetically diverse reductive dehalogenase-homologous genes in deep subseafloor sedimentary metagenomes.</title>
        <authorList>
            <person name="Kawai M."/>
            <person name="Futagami T."/>
            <person name="Toyoda A."/>
            <person name="Takaki Y."/>
            <person name="Nishi S."/>
            <person name="Hori S."/>
            <person name="Arai W."/>
            <person name="Tsubouchi T."/>
            <person name="Morono Y."/>
            <person name="Uchiyama I."/>
            <person name="Ito T."/>
            <person name="Fujiyama A."/>
            <person name="Inagaki F."/>
            <person name="Takami H."/>
        </authorList>
    </citation>
    <scope>NUCLEOTIDE SEQUENCE</scope>
    <source>
        <strain evidence="1">Expedition CK06-06</strain>
    </source>
</reference>
<dbReference type="GO" id="GO:0005694">
    <property type="term" value="C:chromosome"/>
    <property type="evidence" value="ECO:0007669"/>
    <property type="project" value="InterPro"/>
</dbReference>
<evidence type="ECO:0000313" key="1">
    <source>
        <dbReference type="EMBL" id="GAI62602.1"/>
    </source>
</evidence>
<dbReference type="InterPro" id="IPR036078">
    <property type="entry name" value="Spo11/TopoVI_A_sf"/>
</dbReference>
<organism evidence="1">
    <name type="scientific">marine sediment metagenome</name>
    <dbReference type="NCBI Taxonomy" id="412755"/>
    <lineage>
        <taxon>unclassified sequences</taxon>
        <taxon>metagenomes</taxon>
        <taxon>ecological metagenomes</taxon>
    </lineage>
</organism>
<dbReference type="AlphaFoldDB" id="X1Q248"/>
<gene>
    <name evidence="1" type="ORF">S12H4_01540</name>
</gene>